<evidence type="ECO:0000313" key="3">
    <source>
        <dbReference type="Proteomes" id="UP000637720"/>
    </source>
</evidence>
<keyword evidence="1" id="KW-0472">Membrane</keyword>
<dbReference type="AlphaFoldDB" id="A0A8J3B7A8"/>
<reference evidence="2" key="1">
    <citation type="journal article" date="2014" name="Int. J. Syst. Evol. Microbiol.">
        <title>Complete genome sequence of Corynebacterium casei LMG S-19264T (=DSM 44701T), isolated from a smear-ripened cheese.</title>
        <authorList>
            <consortium name="US DOE Joint Genome Institute (JGI-PGF)"/>
            <person name="Walter F."/>
            <person name="Albersmeier A."/>
            <person name="Kalinowski J."/>
            <person name="Ruckert C."/>
        </authorList>
    </citation>
    <scope>NUCLEOTIDE SEQUENCE</scope>
    <source>
        <strain evidence="2">JCM 14719</strain>
    </source>
</reference>
<proteinExistence type="predicted"/>
<keyword evidence="1" id="KW-0812">Transmembrane</keyword>
<dbReference type="RefSeq" id="WP_054672491.1">
    <property type="nucleotide sequence ID" value="NZ_BMOF01000016.1"/>
</dbReference>
<dbReference type="EMBL" id="BMOF01000016">
    <property type="protein sequence ID" value="GGJ98493.1"/>
    <property type="molecule type" value="Genomic_DNA"/>
</dbReference>
<accession>A0A8J3B7A8</accession>
<dbReference type="Proteomes" id="UP000637720">
    <property type="component" value="Unassembled WGS sequence"/>
</dbReference>
<reference evidence="2" key="2">
    <citation type="submission" date="2020-09" db="EMBL/GenBank/DDBJ databases">
        <authorList>
            <person name="Sun Q."/>
            <person name="Ohkuma M."/>
        </authorList>
    </citation>
    <scope>NUCLEOTIDE SEQUENCE</scope>
    <source>
        <strain evidence="2">JCM 14719</strain>
    </source>
</reference>
<evidence type="ECO:0000313" key="2">
    <source>
        <dbReference type="EMBL" id="GGJ98493.1"/>
    </source>
</evidence>
<keyword evidence="3" id="KW-1185">Reference proteome</keyword>
<sequence length="73" mass="8594">MKRHPFAWWGRVKHHLRYRTFFSHLLYGLNLLAPILLAVVTVFVFFYALVNPGVFVIVILFFLFLILLGMAND</sequence>
<protein>
    <submittedName>
        <fullName evidence="2">Uncharacterized protein</fullName>
    </submittedName>
</protein>
<organism evidence="2 3">
    <name type="scientific">Calditerricola satsumensis</name>
    <dbReference type="NCBI Taxonomy" id="373054"/>
    <lineage>
        <taxon>Bacteria</taxon>
        <taxon>Bacillati</taxon>
        <taxon>Bacillota</taxon>
        <taxon>Bacilli</taxon>
        <taxon>Bacillales</taxon>
        <taxon>Bacillaceae</taxon>
        <taxon>Calditerricola</taxon>
    </lineage>
</organism>
<name>A0A8J3B7A8_9BACI</name>
<comment type="caution">
    <text evidence="2">The sequence shown here is derived from an EMBL/GenBank/DDBJ whole genome shotgun (WGS) entry which is preliminary data.</text>
</comment>
<feature type="transmembrane region" description="Helical" evidence="1">
    <location>
        <begin position="21"/>
        <end position="47"/>
    </location>
</feature>
<gene>
    <name evidence="2" type="ORF">GCM10007043_10580</name>
</gene>
<feature type="transmembrane region" description="Helical" evidence="1">
    <location>
        <begin position="53"/>
        <end position="71"/>
    </location>
</feature>
<evidence type="ECO:0000256" key="1">
    <source>
        <dbReference type="SAM" id="Phobius"/>
    </source>
</evidence>
<keyword evidence="1" id="KW-1133">Transmembrane helix</keyword>